<organism evidence="5 6">
    <name type="scientific">Emcibacter nanhaiensis</name>
    <dbReference type="NCBI Taxonomy" id="1505037"/>
    <lineage>
        <taxon>Bacteria</taxon>
        <taxon>Pseudomonadati</taxon>
        <taxon>Pseudomonadota</taxon>
        <taxon>Alphaproteobacteria</taxon>
        <taxon>Emcibacterales</taxon>
        <taxon>Emcibacteraceae</taxon>
        <taxon>Emcibacter</taxon>
    </lineage>
</organism>
<dbReference type="InterPro" id="IPR020845">
    <property type="entry name" value="AMP-binding_CS"/>
</dbReference>
<keyword evidence="2 5" id="KW-0436">Ligase</keyword>
<keyword evidence="6" id="KW-1185">Reference proteome</keyword>
<dbReference type="OrthoDB" id="9803968at2"/>
<feature type="domain" description="AMP-dependent synthetase/ligase" evidence="3">
    <location>
        <begin position="15"/>
        <end position="359"/>
    </location>
</feature>
<dbReference type="GO" id="GO:0006631">
    <property type="term" value="P:fatty acid metabolic process"/>
    <property type="evidence" value="ECO:0007669"/>
    <property type="project" value="TreeGrafter"/>
</dbReference>
<dbReference type="PANTHER" id="PTHR43201:SF5">
    <property type="entry name" value="MEDIUM-CHAIN ACYL-COA LIGASE ACSF2, MITOCHONDRIAL"/>
    <property type="match status" value="1"/>
</dbReference>
<evidence type="ECO:0000256" key="2">
    <source>
        <dbReference type="ARBA" id="ARBA00022598"/>
    </source>
</evidence>
<dbReference type="RefSeq" id="WP_139940553.1">
    <property type="nucleotide sequence ID" value="NZ_JBHSYP010000027.1"/>
</dbReference>
<dbReference type="Gene3D" id="3.30.300.30">
    <property type="match status" value="1"/>
</dbReference>
<accession>A0A501PI31</accession>
<protein>
    <submittedName>
        <fullName evidence="5">Long-chain fatty acid--CoA ligase</fullName>
    </submittedName>
</protein>
<dbReference type="PROSITE" id="PS00455">
    <property type="entry name" value="AMP_BINDING"/>
    <property type="match status" value="1"/>
</dbReference>
<dbReference type="AlphaFoldDB" id="A0A501PI31"/>
<comment type="similarity">
    <text evidence="1">Belongs to the ATP-dependent AMP-binding enzyme family.</text>
</comment>
<feature type="domain" description="AMP-binding enzyme C-terminal" evidence="4">
    <location>
        <begin position="409"/>
        <end position="484"/>
    </location>
</feature>
<dbReference type="SUPFAM" id="SSF56801">
    <property type="entry name" value="Acetyl-CoA synthetase-like"/>
    <property type="match status" value="1"/>
</dbReference>
<comment type="caution">
    <text evidence="5">The sequence shown here is derived from an EMBL/GenBank/DDBJ whole genome shotgun (WGS) entry which is preliminary data.</text>
</comment>
<dbReference type="EMBL" id="VFIY01000008">
    <property type="protein sequence ID" value="TPD60143.1"/>
    <property type="molecule type" value="Genomic_DNA"/>
</dbReference>
<proteinExistence type="inferred from homology"/>
<dbReference type="InterPro" id="IPR045851">
    <property type="entry name" value="AMP-bd_C_sf"/>
</dbReference>
<gene>
    <name evidence="5" type="ORF">FIV46_08795</name>
</gene>
<dbReference type="InterPro" id="IPR025110">
    <property type="entry name" value="AMP-bd_C"/>
</dbReference>
<evidence type="ECO:0000313" key="5">
    <source>
        <dbReference type="EMBL" id="TPD60143.1"/>
    </source>
</evidence>
<sequence>MNIFSLLTLGTSRYKNEGAIFHGTRQVCSWAELSDRSLRLAAHMHDNTPPGGRVAVVAKNCPQYIEIMFASWAAGRVVVPINAKLHSREINDIISDAEAALVFATPAEAAKLEGVDCPVTIIGSPEYEEMFAGDPTPPAEVAPDDLAWLFFTSGTTGRSKGAMLSHRNLMAMTISHLADFEALTENDGIIHSAPMSHGSGLYILPYVARAARQIVPESGGFEPEEVLDLCEHHRNIGMFLAPTMVQRLRLTLEKTGRHPEGLRNIVYGGGPMYLEEIRQSLDVFGPVFCQLYGQGEAPMTITGLRPGDFADGDDAVLSSVGWPRSGMEVAIFDNNDQPLPPGETGEIVCRGDVVMSGYWNNPTATESTLAGGWLHTGDLGSLDEDGKLTLRGRSKEVIISGGTNIYPREVEEVLLTCPGVSEACVVGEKDPDWGENVVAFITWQENATPDEKLLETHCLENMARFKRPKRYIFLDDFPKSANGKVLKRELENLL</sequence>
<reference evidence="6" key="1">
    <citation type="submission" date="2019-06" db="EMBL/GenBank/DDBJ databases">
        <title>The complete genome of Emcibacter congregatus ZYLT.</title>
        <authorList>
            <person name="Zhao Z."/>
        </authorList>
    </citation>
    <scope>NUCLEOTIDE SEQUENCE [LARGE SCALE GENOMIC DNA]</scope>
    <source>
        <strain evidence="6">MCCC 1A06723</strain>
    </source>
</reference>
<dbReference type="InterPro" id="IPR000873">
    <property type="entry name" value="AMP-dep_synth/lig_dom"/>
</dbReference>
<dbReference type="Proteomes" id="UP000319148">
    <property type="component" value="Unassembled WGS sequence"/>
</dbReference>
<dbReference type="Gene3D" id="3.40.50.12780">
    <property type="entry name" value="N-terminal domain of ligase-like"/>
    <property type="match status" value="1"/>
</dbReference>
<dbReference type="Pfam" id="PF00501">
    <property type="entry name" value="AMP-binding"/>
    <property type="match status" value="1"/>
</dbReference>
<evidence type="ECO:0000313" key="6">
    <source>
        <dbReference type="Proteomes" id="UP000319148"/>
    </source>
</evidence>
<evidence type="ECO:0000256" key="1">
    <source>
        <dbReference type="ARBA" id="ARBA00006432"/>
    </source>
</evidence>
<evidence type="ECO:0000259" key="3">
    <source>
        <dbReference type="Pfam" id="PF00501"/>
    </source>
</evidence>
<name>A0A501PI31_9PROT</name>
<dbReference type="GO" id="GO:0031956">
    <property type="term" value="F:medium-chain fatty acid-CoA ligase activity"/>
    <property type="evidence" value="ECO:0007669"/>
    <property type="project" value="TreeGrafter"/>
</dbReference>
<dbReference type="InterPro" id="IPR042099">
    <property type="entry name" value="ANL_N_sf"/>
</dbReference>
<dbReference type="PANTHER" id="PTHR43201">
    <property type="entry name" value="ACYL-COA SYNTHETASE"/>
    <property type="match status" value="1"/>
</dbReference>
<dbReference type="Pfam" id="PF13193">
    <property type="entry name" value="AMP-binding_C"/>
    <property type="match status" value="1"/>
</dbReference>
<evidence type="ECO:0000259" key="4">
    <source>
        <dbReference type="Pfam" id="PF13193"/>
    </source>
</evidence>